<name>A0A9P4U312_9PEZI</name>
<evidence type="ECO:0000313" key="1">
    <source>
        <dbReference type="EMBL" id="KAF2436339.1"/>
    </source>
</evidence>
<gene>
    <name evidence="1" type="ORF">EJ08DRAFT_143371</name>
</gene>
<dbReference type="EMBL" id="MU007010">
    <property type="protein sequence ID" value="KAF2436339.1"/>
    <property type="molecule type" value="Genomic_DNA"/>
</dbReference>
<evidence type="ECO:0000313" key="2">
    <source>
        <dbReference type="Proteomes" id="UP000800235"/>
    </source>
</evidence>
<keyword evidence="2" id="KW-1185">Reference proteome</keyword>
<protein>
    <submittedName>
        <fullName evidence="1">Uncharacterized protein</fullName>
    </submittedName>
</protein>
<comment type="caution">
    <text evidence="1">The sequence shown here is derived from an EMBL/GenBank/DDBJ whole genome shotgun (WGS) entry which is preliminary data.</text>
</comment>
<sequence>MCKKFYDESREIAYSRLAVVVRNGNGFAAKMWLNLKRPEILAMLTRLVIRDEPVLGNFHGGTYCILLNIGSSVHEYALLSSLQRIEISLCQQELLESKRSRFRGSEAKYCALTILVALRYSSTIQLVIFDWPHCSAEVTETDCGLLHAELSAATTVGIVFNSSNRPPSMPHLFTDSTFNKSWIVGRLEGDIIGISMDRSGEENSRHVEIRFIPRVDELPFVLANCEESKKIEEASLANLKAKEEAELRSTGGRRRYKRENGQWVVW</sequence>
<dbReference type="AlphaFoldDB" id="A0A9P4U312"/>
<proteinExistence type="predicted"/>
<dbReference type="Proteomes" id="UP000800235">
    <property type="component" value="Unassembled WGS sequence"/>
</dbReference>
<accession>A0A9P4U312</accession>
<organism evidence="1 2">
    <name type="scientific">Tothia fuscella</name>
    <dbReference type="NCBI Taxonomy" id="1048955"/>
    <lineage>
        <taxon>Eukaryota</taxon>
        <taxon>Fungi</taxon>
        <taxon>Dikarya</taxon>
        <taxon>Ascomycota</taxon>
        <taxon>Pezizomycotina</taxon>
        <taxon>Dothideomycetes</taxon>
        <taxon>Pleosporomycetidae</taxon>
        <taxon>Venturiales</taxon>
        <taxon>Cylindrosympodiaceae</taxon>
        <taxon>Tothia</taxon>
    </lineage>
</organism>
<reference evidence="1" key="1">
    <citation type="journal article" date="2020" name="Stud. Mycol.">
        <title>101 Dothideomycetes genomes: a test case for predicting lifestyles and emergence of pathogens.</title>
        <authorList>
            <person name="Haridas S."/>
            <person name="Albert R."/>
            <person name="Binder M."/>
            <person name="Bloem J."/>
            <person name="Labutti K."/>
            <person name="Salamov A."/>
            <person name="Andreopoulos B."/>
            <person name="Baker S."/>
            <person name="Barry K."/>
            <person name="Bills G."/>
            <person name="Bluhm B."/>
            <person name="Cannon C."/>
            <person name="Castanera R."/>
            <person name="Culley D."/>
            <person name="Daum C."/>
            <person name="Ezra D."/>
            <person name="Gonzalez J."/>
            <person name="Henrissat B."/>
            <person name="Kuo A."/>
            <person name="Liang C."/>
            <person name="Lipzen A."/>
            <person name="Lutzoni F."/>
            <person name="Magnuson J."/>
            <person name="Mondo S."/>
            <person name="Nolan M."/>
            <person name="Ohm R."/>
            <person name="Pangilinan J."/>
            <person name="Park H.-J."/>
            <person name="Ramirez L."/>
            <person name="Alfaro M."/>
            <person name="Sun H."/>
            <person name="Tritt A."/>
            <person name="Yoshinaga Y."/>
            <person name="Zwiers L.-H."/>
            <person name="Turgeon B."/>
            <person name="Goodwin S."/>
            <person name="Spatafora J."/>
            <person name="Crous P."/>
            <person name="Grigoriev I."/>
        </authorList>
    </citation>
    <scope>NUCLEOTIDE SEQUENCE</scope>
    <source>
        <strain evidence="1">CBS 130266</strain>
    </source>
</reference>